<dbReference type="InterPro" id="IPR036259">
    <property type="entry name" value="MFS_trans_sf"/>
</dbReference>
<feature type="transmembrane region" description="Helical" evidence="4">
    <location>
        <begin position="369"/>
        <end position="389"/>
    </location>
</feature>
<dbReference type="PANTHER" id="PTHR23518">
    <property type="entry name" value="C-METHYLTRANSFERASE"/>
    <property type="match status" value="1"/>
</dbReference>
<feature type="transmembrane region" description="Helical" evidence="4">
    <location>
        <begin position="303"/>
        <end position="320"/>
    </location>
</feature>
<dbReference type="KEGG" id="samy:DB32_007322"/>
<keyword evidence="1 4" id="KW-0812">Transmembrane</keyword>
<evidence type="ECO:0000313" key="6">
    <source>
        <dbReference type="EMBL" id="AKF10173.1"/>
    </source>
</evidence>
<dbReference type="InterPro" id="IPR020846">
    <property type="entry name" value="MFS_dom"/>
</dbReference>
<evidence type="ECO:0000256" key="4">
    <source>
        <dbReference type="SAM" id="Phobius"/>
    </source>
</evidence>
<evidence type="ECO:0000259" key="5">
    <source>
        <dbReference type="PROSITE" id="PS50850"/>
    </source>
</evidence>
<dbReference type="PROSITE" id="PS50850">
    <property type="entry name" value="MFS"/>
    <property type="match status" value="1"/>
</dbReference>
<feature type="transmembrane region" description="Helical" evidence="4">
    <location>
        <begin position="246"/>
        <end position="269"/>
    </location>
</feature>
<dbReference type="EMBL" id="CP011125">
    <property type="protein sequence ID" value="AKF10173.1"/>
    <property type="molecule type" value="Genomic_DNA"/>
</dbReference>
<dbReference type="STRING" id="927083.DB32_007322"/>
<dbReference type="Pfam" id="PF07690">
    <property type="entry name" value="MFS_1"/>
    <property type="match status" value="1"/>
</dbReference>
<feature type="transmembrane region" description="Helical" evidence="4">
    <location>
        <begin position="281"/>
        <end position="297"/>
    </location>
</feature>
<feature type="transmembrane region" description="Helical" evidence="4">
    <location>
        <begin position="341"/>
        <end position="363"/>
    </location>
</feature>
<dbReference type="GO" id="GO:0022857">
    <property type="term" value="F:transmembrane transporter activity"/>
    <property type="evidence" value="ECO:0007669"/>
    <property type="project" value="InterPro"/>
</dbReference>
<organism evidence="6 7">
    <name type="scientific">Sandaracinus amylolyticus</name>
    <dbReference type="NCBI Taxonomy" id="927083"/>
    <lineage>
        <taxon>Bacteria</taxon>
        <taxon>Pseudomonadati</taxon>
        <taxon>Myxococcota</taxon>
        <taxon>Polyangia</taxon>
        <taxon>Polyangiales</taxon>
        <taxon>Sandaracinaceae</taxon>
        <taxon>Sandaracinus</taxon>
    </lineage>
</organism>
<dbReference type="InterPro" id="IPR011701">
    <property type="entry name" value="MFS"/>
</dbReference>
<evidence type="ECO:0000256" key="1">
    <source>
        <dbReference type="ARBA" id="ARBA00022692"/>
    </source>
</evidence>
<keyword evidence="7" id="KW-1185">Reference proteome</keyword>
<evidence type="ECO:0000256" key="2">
    <source>
        <dbReference type="ARBA" id="ARBA00022989"/>
    </source>
</evidence>
<feature type="transmembrane region" description="Helical" evidence="4">
    <location>
        <begin position="158"/>
        <end position="189"/>
    </location>
</feature>
<dbReference type="SUPFAM" id="SSF103473">
    <property type="entry name" value="MFS general substrate transporter"/>
    <property type="match status" value="1"/>
</dbReference>
<dbReference type="PANTHER" id="PTHR23518:SF2">
    <property type="entry name" value="MAJOR FACILITATOR SUPERFAMILY TRANSPORTER"/>
    <property type="match status" value="1"/>
</dbReference>
<dbReference type="AlphaFoldDB" id="A0A0F6W8L2"/>
<keyword evidence="3 4" id="KW-0472">Membrane</keyword>
<feature type="domain" description="Major facilitator superfamily (MFS) profile" evidence="5">
    <location>
        <begin position="16"/>
        <end position="391"/>
    </location>
</feature>
<feature type="transmembrane region" description="Helical" evidence="4">
    <location>
        <begin position="41"/>
        <end position="62"/>
    </location>
</feature>
<protein>
    <submittedName>
        <fullName evidence="6">Major facilitator superfamily MFS_1</fullName>
    </submittedName>
</protein>
<evidence type="ECO:0000256" key="3">
    <source>
        <dbReference type="ARBA" id="ARBA00023136"/>
    </source>
</evidence>
<keyword evidence="2 4" id="KW-1133">Transmembrane helix</keyword>
<dbReference type="RefSeq" id="WP_205627102.1">
    <property type="nucleotide sequence ID" value="NZ_CP011125.1"/>
</dbReference>
<gene>
    <name evidence="6" type="ORF">DB32_007322</name>
</gene>
<evidence type="ECO:0000313" key="7">
    <source>
        <dbReference type="Proteomes" id="UP000034883"/>
    </source>
</evidence>
<sequence>MASPRSPTSRARLPVAVIALGLTSFFTDVASDMIVPLLPAFLATLGASTAMLGLIEGAAEATASFLKLGSGYVADRAPRKKPLVVVGYAIATFARPLIALAAIPAHVLAIRVVDRVGKGVRTAPRDAMIAAAAEPGEAGRAFGFHRAMDHAGAVVGPLVATALIALGLTVRGVFAAALIPGVIALLCVLSVREPAPEAMPVAKGEAPTIAGPAVPRSLRGYLGILALFALGNSSDAFLLLRAQDLGVPVAMIPVLWAVLHVSKVASTWIGGDLADRVPRPRLVAIGWIVYALTYLALGVATEAWQAWVIFVVYGAYHGLTEPAEKAMVKDLAPPSARGRAFGLYHFVIGVTAIPAGLLTGWIWEAFGPLHALGLGALIAAISGALLIAWDARGGLVRA</sequence>
<feature type="transmembrane region" description="Helical" evidence="4">
    <location>
        <begin position="83"/>
        <end position="103"/>
    </location>
</feature>
<dbReference type="CDD" id="cd17370">
    <property type="entry name" value="MFS_MJ1317_like"/>
    <property type="match status" value="1"/>
</dbReference>
<dbReference type="Gene3D" id="1.20.1250.20">
    <property type="entry name" value="MFS general substrate transporter like domains"/>
    <property type="match status" value="1"/>
</dbReference>
<accession>A0A0F6W8L2</accession>
<dbReference type="Proteomes" id="UP000034883">
    <property type="component" value="Chromosome"/>
</dbReference>
<proteinExistence type="predicted"/>
<name>A0A0F6W8L2_9BACT</name>
<reference evidence="6 7" key="1">
    <citation type="submission" date="2015-03" db="EMBL/GenBank/DDBJ databases">
        <title>Genome assembly of Sandaracinus amylolyticus DSM 53668.</title>
        <authorList>
            <person name="Sharma G."/>
            <person name="Subramanian S."/>
        </authorList>
    </citation>
    <scope>NUCLEOTIDE SEQUENCE [LARGE SCALE GENOMIC DNA]</scope>
    <source>
        <strain evidence="6 7">DSM 53668</strain>
    </source>
</reference>